<dbReference type="EMBL" id="ML211827">
    <property type="protein sequence ID" value="TFK80186.1"/>
    <property type="molecule type" value="Genomic_DNA"/>
</dbReference>
<sequence>MSYISVCTSTALRTSLAPTAFGSAPITPWSPLCSASSIPLRGLAAAPGSDLDGDRPEIGWSMNIAKFSLDNGACDRALDEDDVELSRSMN</sequence>
<name>A0A5C3NRK3_9APHY</name>
<protein>
    <submittedName>
        <fullName evidence="1">Uncharacterized protein</fullName>
    </submittedName>
</protein>
<gene>
    <name evidence="1" type="ORF">K466DRAFT_391166</name>
</gene>
<reference evidence="1 2" key="1">
    <citation type="journal article" date="2019" name="Nat. Ecol. Evol.">
        <title>Megaphylogeny resolves global patterns of mushroom evolution.</title>
        <authorList>
            <person name="Varga T."/>
            <person name="Krizsan K."/>
            <person name="Foldi C."/>
            <person name="Dima B."/>
            <person name="Sanchez-Garcia M."/>
            <person name="Sanchez-Ramirez S."/>
            <person name="Szollosi G.J."/>
            <person name="Szarkandi J.G."/>
            <person name="Papp V."/>
            <person name="Albert L."/>
            <person name="Andreopoulos W."/>
            <person name="Angelini C."/>
            <person name="Antonin V."/>
            <person name="Barry K.W."/>
            <person name="Bougher N.L."/>
            <person name="Buchanan P."/>
            <person name="Buyck B."/>
            <person name="Bense V."/>
            <person name="Catcheside P."/>
            <person name="Chovatia M."/>
            <person name="Cooper J."/>
            <person name="Damon W."/>
            <person name="Desjardin D."/>
            <person name="Finy P."/>
            <person name="Geml J."/>
            <person name="Haridas S."/>
            <person name="Hughes K."/>
            <person name="Justo A."/>
            <person name="Karasinski D."/>
            <person name="Kautmanova I."/>
            <person name="Kiss B."/>
            <person name="Kocsube S."/>
            <person name="Kotiranta H."/>
            <person name="LaButti K.M."/>
            <person name="Lechner B.E."/>
            <person name="Liimatainen K."/>
            <person name="Lipzen A."/>
            <person name="Lukacs Z."/>
            <person name="Mihaltcheva S."/>
            <person name="Morgado L.N."/>
            <person name="Niskanen T."/>
            <person name="Noordeloos M.E."/>
            <person name="Ohm R.A."/>
            <person name="Ortiz-Santana B."/>
            <person name="Ovrebo C."/>
            <person name="Racz N."/>
            <person name="Riley R."/>
            <person name="Savchenko A."/>
            <person name="Shiryaev A."/>
            <person name="Soop K."/>
            <person name="Spirin V."/>
            <person name="Szebenyi C."/>
            <person name="Tomsovsky M."/>
            <person name="Tulloss R.E."/>
            <person name="Uehling J."/>
            <person name="Grigoriev I.V."/>
            <person name="Vagvolgyi C."/>
            <person name="Papp T."/>
            <person name="Martin F.M."/>
            <person name="Miettinen O."/>
            <person name="Hibbett D.S."/>
            <person name="Nagy L.G."/>
        </authorList>
    </citation>
    <scope>NUCLEOTIDE SEQUENCE [LARGE SCALE GENOMIC DNA]</scope>
    <source>
        <strain evidence="1 2">HHB13444</strain>
    </source>
</reference>
<dbReference type="InParanoid" id="A0A5C3NRK3"/>
<evidence type="ECO:0000313" key="2">
    <source>
        <dbReference type="Proteomes" id="UP000308197"/>
    </source>
</evidence>
<accession>A0A5C3NRK3</accession>
<dbReference type="Proteomes" id="UP000308197">
    <property type="component" value="Unassembled WGS sequence"/>
</dbReference>
<dbReference type="AlphaFoldDB" id="A0A5C3NRK3"/>
<proteinExistence type="predicted"/>
<organism evidence="1 2">
    <name type="scientific">Polyporus arcularius HHB13444</name>
    <dbReference type="NCBI Taxonomy" id="1314778"/>
    <lineage>
        <taxon>Eukaryota</taxon>
        <taxon>Fungi</taxon>
        <taxon>Dikarya</taxon>
        <taxon>Basidiomycota</taxon>
        <taxon>Agaricomycotina</taxon>
        <taxon>Agaricomycetes</taxon>
        <taxon>Polyporales</taxon>
        <taxon>Polyporaceae</taxon>
        <taxon>Polyporus</taxon>
    </lineage>
</organism>
<keyword evidence="2" id="KW-1185">Reference proteome</keyword>
<evidence type="ECO:0000313" key="1">
    <source>
        <dbReference type="EMBL" id="TFK80186.1"/>
    </source>
</evidence>